<proteinExistence type="inferred from homology"/>
<evidence type="ECO:0000256" key="3">
    <source>
        <dbReference type="ARBA" id="ARBA00022989"/>
    </source>
</evidence>
<dbReference type="InterPro" id="IPR051784">
    <property type="entry name" value="Nod_factor_ABC_transporter"/>
</dbReference>
<keyword evidence="4 6" id="KW-0472">Membrane</keyword>
<comment type="similarity">
    <text evidence="6">Belongs to the ABC-2 integral membrane protein family.</text>
</comment>
<organism evidence="9 10">
    <name type="scientific">Aeromicrobium piscarium</name>
    <dbReference type="NCBI Taxonomy" id="2590901"/>
    <lineage>
        <taxon>Bacteria</taxon>
        <taxon>Bacillati</taxon>
        <taxon>Actinomycetota</taxon>
        <taxon>Actinomycetes</taxon>
        <taxon>Propionibacteriales</taxon>
        <taxon>Nocardioidaceae</taxon>
        <taxon>Aeromicrobium</taxon>
    </lineage>
</organism>
<feature type="transmembrane region" description="Helical" evidence="6">
    <location>
        <begin position="68"/>
        <end position="87"/>
    </location>
</feature>
<feature type="transmembrane region" description="Helical" evidence="6">
    <location>
        <begin position="266"/>
        <end position="286"/>
    </location>
</feature>
<evidence type="ECO:0000256" key="1">
    <source>
        <dbReference type="ARBA" id="ARBA00004141"/>
    </source>
</evidence>
<accession>A0A554SFX5</accession>
<dbReference type="InterPro" id="IPR013525">
    <property type="entry name" value="ABC2_TM"/>
</dbReference>
<dbReference type="GO" id="GO:0043190">
    <property type="term" value="C:ATP-binding cassette (ABC) transporter complex"/>
    <property type="evidence" value="ECO:0007669"/>
    <property type="project" value="InterPro"/>
</dbReference>
<dbReference type="EMBL" id="VLNT01000003">
    <property type="protein sequence ID" value="TSD65241.1"/>
    <property type="molecule type" value="Genomic_DNA"/>
</dbReference>
<reference evidence="9 10" key="1">
    <citation type="submission" date="2019-07" db="EMBL/GenBank/DDBJ databases">
        <authorList>
            <person name="Zhao L.H."/>
        </authorList>
    </citation>
    <scope>NUCLEOTIDE SEQUENCE [LARGE SCALE GENOMIC DNA]</scope>
    <source>
        <strain evidence="9 10">Co35</strain>
    </source>
</reference>
<dbReference type="InterPro" id="IPR047817">
    <property type="entry name" value="ABC2_TM_bact-type"/>
</dbReference>
<sequence>MVRRARCPGRVRSRGTTLAGGPLPRPHRKGPAVTLDLSPAPGAAPRATMLRAQTLMELRLLARNGEQLLLTIIIPLILLIAGTQSSRIVDLGPGRPIDIIAPGVLALAVLSTSFTSLAIATGFERRYGVLKRLGASPLPRWGLMVGKVGAVVIVEIVQLALLSTVALLLGWEPAGGVTPWLWAVVLVVLGTAAFGALALLIAGTLRAEATLAVANLVYVVLLVGGALLVPLDRYPDIAQSVLVLLPSGALGEGLRETFTAGTPPFLAIAVLAGWTAVAGLATARSFSWE</sequence>
<dbReference type="PROSITE" id="PS51012">
    <property type="entry name" value="ABC_TM2"/>
    <property type="match status" value="1"/>
</dbReference>
<feature type="transmembrane region" description="Helical" evidence="6">
    <location>
        <begin position="144"/>
        <end position="168"/>
    </location>
</feature>
<feature type="region of interest" description="Disordered" evidence="7">
    <location>
        <begin position="1"/>
        <end position="40"/>
    </location>
</feature>
<keyword evidence="3 6" id="KW-1133">Transmembrane helix</keyword>
<dbReference type="GO" id="GO:0046677">
    <property type="term" value="P:response to antibiotic"/>
    <property type="evidence" value="ECO:0007669"/>
    <property type="project" value="UniProtKB-KW"/>
</dbReference>
<feature type="domain" description="ABC transmembrane type-2" evidence="8">
    <location>
        <begin position="66"/>
        <end position="289"/>
    </location>
</feature>
<evidence type="ECO:0000256" key="7">
    <source>
        <dbReference type="SAM" id="MobiDB-lite"/>
    </source>
</evidence>
<dbReference type="PANTHER" id="PTHR43229">
    <property type="entry name" value="NODULATION PROTEIN J"/>
    <property type="match status" value="1"/>
</dbReference>
<keyword evidence="6" id="KW-1003">Cell membrane</keyword>
<feature type="transmembrane region" description="Helical" evidence="6">
    <location>
        <begin position="180"/>
        <end position="202"/>
    </location>
</feature>
<dbReference type="InterPro" id="IPR000412">
    <property type="entry name" value="ABC_2_transport"/>
</dbReference>
<name>A0A554SFX5_9ACTN</name>
<evidence type="ECO:0000313" key="9">
    <source>
        <dbReference type="EMBL" id="TSD65241.1"/>
    </source>
</evidence>
<dbReference type="PANTHER" id="PTHR43229:SF2">
    <property type="entry name" value="NODULATION PROTEIN J"/>
    <property type="match status" value="1"/>
</dbReference>
<dbReference type="PIRSF" id="PIRSF006648">
    <property type="entry name" value="DrrB"/>
    <property type="match status" value="1"/>
</dbReference>
<comment type="caution">
    <text evidence="9">The sequence shown here is derived from an EMBL/GenBank/DDBJ whole genome shotgun (WGS) entry which is preliminary data.</text>
</comment>
<feature type="compositionally biased region" description="Basic residues" evidence="7">
    <location>
        <begin position="1"/>
        <end position="13"/>
    </location>
</feature>
<evidence type="ECO:0000256" key="5">
    <source>
        <dbReference type="ARBA" id="ARBA00023251"/>
    </source>
</evidence>
<evidence type="ECO:0000256" key="4">
    <source>
        <dbReference type="ARBA" id="ARBA00023136"/>
    </source>
</evidence>
<evidence type="ECO:0000313" key="10">
    <source>
        <dbReference type="Proteomes" id="UP000316988"/>
    </source>
</evidence>
<protein>
    <recommendedName>
        <fullName evidence="6">Transport permease protein</fullName>
    </recommendedName>
</protein>
<dbReference type="Proteomes" id="UP000316988">
    <property type="component" value="Unassembled WGS sequence"/>
</dbReference>
<dbReference type="OrthoDB" id="160207at2"/>
<keyword evidence="2 6" id="KW-0812">Transmembrane</keyword>
<comment type="subcellular location">
    <subcellularLocation>
        <location evidence="6">Cell membrane</location>
        <topology evidence="6">Multi-pass membrane protein</topology>
    </subcellularLocation>
    <subcellularLocation>
        <location evidence="1">Membrane</location>
        <topology evidence="1">Multi-pass membrane protein</topology>
    </subcellularLocation>
</comment>
<keyword evidence="5" id="KW-0046">Antibiotic resistance</keyword>
<dbReference type="AlphaFoldDB" id="A0A554SFX5"/>
<feature type="transmembrane region" description="Helical" evidence="6">
    <location>
        <begin position="209"/>
        <end position="231"/>
    </location>
</feature>
<feature type="transmembrane region" description="Helical" evidence="6">
    <location>
        <begin position="99"/>
        <end position="123"/>
    </location>
</feature>
<dbReference type="GO" id="GO:0140359">
    <property type="term" value="F:ABC-type transporter activity"/>
    <property type="evidence" value="ECO:0007669"/>
    <property type="project" value="InterPro"/>
</dbReference>
<evidence type="ECO:0000256" key="2">
    <source>
        <dbReference type="ARBA" id="ARBA00022692"/>
    </source>
</evidence>
<evidence type="ECO:0000259" key="8">
    <source>
        <dbReference type="PROSITE" id="PS51012"/>
    </source>
</evidence>
<dbReference type="Pfam" id="PF01061">
    <property type="entry name" value="ABC2_membrane"/>
    <property type="match status" value="1"/>
</dbReference>
<keyword evidence="10" id="KW-1185">Reference proteome</keyword>
<gene>
    <name evidence="9" type="ORF">FNM00_05955</name>
</gene>
<keyword evidence="6" id="KW-0813">Transport</keyword>
<evidence type="ECO:0000256" key="6">
    <source>
        <dbReference type="RuleBase" id="RU361157"/>
    </source>
</evidence>